<feature type="transmembrane region" description="Helical" evidence="1">
    <location>
        <begin position="20"/>
        <end position="38"/>
    </location>
</feature>
<dbReference type="EMBL" id="PPSX01000011">
    <property type="protein sequence ID" value="RZQ54547.1"/>
    <property type="molecule type" value="Genomic_DNA"/>
</dbReference>
<feature type="transmembrane region" description="Helical" evidence="1">
    <location>
        <begin position="50"/>
        <end position="69"/>
    </location>
</feature>
<evidence type="ECO:0000313" key="3">
    <source>
        <dbReference type="Proteomes" id="UP000291338"/>
    </source>
</evidence>
<name>A0A4Q7ITJ4_9GAMM</name>
<dbReference type="AlphaFoldDB" id="A0A4Q7ITJ4"/>
<evidence type="ECO:0000313" key="2">
    <source>
        <dbReference type="EMBL" id="RZQ54547.1"/>
    </source>
</evidence>
<feature type="transmembrane region" description="Helical" evidence="1">
    <location>
        <begin position="81"/>
        <end position="102"/>
    </location>
</feature>
<protein>
    <submittedName>
        <fullName evidence="2">Uncharacterized protein</fullName>
    </submittedName>
</protein>
<organism evidence="2 3">
    <name type="scientific">Pseudoalteromonas phenolica</name>
    <dbReference type="NCBI Taxonomy" id="161398"/>
    <lineage>
        <taxon>Bacteria</taxon>
        <taxon>Pseudomonadati</taxon>
        <taxon>Pseudomonadota</taxon>
        <taxon>Gammaproteobacteria</taxon>
        <taxon>Alteromonadales</taxon>
        <taxon>Pseudoalteromonadaceae</taxon>
        <taxon>Pseudoalteromonas</taxon>
    </lineage>
</organism>
<evidence type="ECO:0000256" key="1">
    <source>
        <dbReference type="SAM" id="Phobius"/>
    </source>
</evidence>
<feature type="transmembrane region" description="Helical" evidence="1">
    <location>
        <begin position="114"/>
        <end position="136"/>
    </location>
</feature>
<keyword evidence="1" id="KW-0812">Transmembrane</keyword>
<accession>A0A4Q7ITJ4</accession>
<reference evidence="2 3" key="1">
    <citation type="submission" date="2018-01" db="EMBL/GenBank/DDBJ databases">
        <title>Co-occurrence of chitin degradation, pigmentation and bioactivity in marine Pseudoalteromonas.</title>
        <authorList>
            <person name="Paulsen S."/>
            <person name="Gram L."/>
            <person name="Machado H."/>
        </authorList>
    </citation>
    <scope>NUCLEOTIDE SEQUENCE [LARGE SCALE GENOMIC DNA]</scope>
    <source>
        <strain evidence="2 3">S3898</strain>
    </source>
</reference>
<proteinExistence type="predicted"/>
<keyword evidence="1" id="KW-0472">Membrane</keyword>
<sequence length="155" mass="18215">MSGWQFQRIDKAKLKEPFQLSAIMFLSYFIGSVIDYFVNLKELISYLYPNTYFLLLDILTVLFICRYVSASSEQGNICKTYLLVGLLCNSLLFLAIQIEVFLVFEGLKSYQPWWLWYVFSVGVNAFDAMMVLVLILHKDFLKIHYLTNKLLFRLC</sequence>
<dbReference type="Proteomes" id="UP000291338">
    <property type="component" value="Unassembled WGS sequence"/>
</dbReference>
<comment type="caution">
    <text evidence="2">The sequence shown here is derived from an EMBL/GenBank/DDBJ whole genome shotgun (WGS) entry which is preliminary data.</text>
</comment>
<gene>
    <name evidence="2" type="ORF">C1E23_02630</name>
</gene>
<keyword evidence="1" id="KW-1133">Transmembrane helix</keyword>